<dbReference type="PANTHER" id="PTHR32552">
    <property type="entry name" value="FERRICHROME IRON RECEPTOR-RELATED"/>
    <property type="match status" value="1"/>
</dbReference>
<keyword evidence="3" id="KW-1134">Transmembrane beta strand</keyword>
<comment type="subcellular location">
    <subcellularLocation>
        <location evidence="1">Cell outer membrane</location>
        <topology evidence="1">Multi-pass membrane protein</topology>
    </subcellularLocation>
</comment>
<comment type="caution">
    <text evidence="9">The sequence shown here is derived from an EMBL/GenBank/DDBJ whole genome shotgun (WGS) entry which is preliminary data.</text>
</comment>
<keyword evidence="4" id="KW-0812">Transmembrane</keyword>
<evidence type="ECO:0000256" key="4">
    <source>
        <dbReference type="ARBA" id="ARBA00022692"/>
    </source>
</evidence>
<keyword evidence="9" id="KW-0675">Receptor</keyword>
<proteinExistence type="predicted"/>
<keyword evidence="2" id="KW-0813">Transport</keyword>
<evidence type="ECO:0000256" key="5">
    <source>
        <dbReference type="ARBA" id="ARBA00023077"/>
    </source>
</evidence>
<dbReference type="PANTHER" id="PTHR32552:SF82">
    <property type="entry name" value="FCUA PROTEIN"/>
    <property type="match status" value="1"/>
</dbReference>
<dbReference type="Pfam" id="PF00593">
    <property type="entry name" value="TonB_dep_Rec_b-barrel"/>
    <property type="match status" value="1"/>
</dbReference>
<dbReference type="RefSeq" id="WP_204199065.1">
    <property type="nucleotide sequence ID" value="NZ_JAFEMC010000003.1"/>
</dbReference>
<keyword evidence="7" id="KW-0998">Cell outer membrane</keyword>
<keyword evidence="5" id="KW-0798">TonB box</keyword>
<dbReference type="Gene3D" id="2.40.170.20">
    <property type="entry name" value="TonB-dependent receptor, beta-barrel domain"/>
    <property type="match status" value="1"/>
</dbReference>
<evidence type="ECO:0000313" key="9">
    <source>
        <dbReference type="EMBL" id="MBM6576959.1"/>
    </source>
</evidence>
<keyword evidence="10" id="KW-1185">Reference proteome</keyword>
<dbReference type="EMBL" id="JAFEMC010000003">
    <property type="protein sequence ID" value="MBM6576959.1"/>
    <property type="molecule type" value="Genomic_DNA"/>
</dbReference>
<evidence type="ECO:0000256" key="2">
    <source>
        <dbReference type="ARBA" id="ARBA00022448"/>
    </source>
</evidence>
<accession>A0ABS2DAA9</accession>
<gene>
    <name evidence="9" type="ORF">ILT43_11280</name>
</gene>
<evidence type="ECO:0000256" key="3">
    <source>
        <dbReference type="ARBA" id="ARBA00022452"/>
    </source>
</evidence>
<dbReference type="InterPro" id="IPR036942">
    <property type="entry name" value="Beta-barrel_TonB_sf"/>
</dbReference>
<reference evidence="9 10" key="1">
    <citation type="submission" date="2020-12" db="EMBL/GenBank/DDBJ databases">
        <title>Sphingomonas sp.</title>
        <authorList>
            <person name="Kim M.K."/>
        </authorList>
    </citation>
    <scope>NUCLEOTIDE SEQUENCE [LARGE SCALE GENOMIC DNA]</scope>
    <source>
        <strain evidence="9 10">BT552</strain>
    </source>
</reference>
<name>A0ABS2DAA9_9SPHN</name>
<evidence type="ECO:0000256" key="6">
    <source>
        <dbReference type="ARBA" id="ARBA00023136"/>
    </source>
</evidence>
<evidence type="ECO:0000313" key="10">
    <source>
        <dbReference type="Proteomes" id="UP000763641"/>
    </source>
</evidence>
<dbReference type="InterPro" id="IPR000531">
    <property type="entry name" value="Beta-barrel_TonB"/>
</dbReference>
<protein>
    <submittedName>
        <fullName evidence="9">TonB-dependent receptor</fullName>
    </submittedName>
</protein>
<sequence length="640" mass="69073">MIVGLVATGGCIGTVGTASAQRAEQNAARAAEDAFGVSYANESIGLYDEEDVRGFSPIDAGNVRLEGLYIDQQADLSYRVVDSSIIRVGLTAIDYPFPAPTGIADFRLPDAPDAFVISPRVTAGSFGDIGIETDVRAPVIGKTVSVAGGFGAYRDNEAFGGTPEVLSAGISARWRPAVNVEIIPFWSTDRYWSEESRPTYFVDGAFLPPRIGDRQRYTGQRWATNTSRGDNAGLIARGRRGGWSLAAGLFRSVFTIARDRTTVWLDVDRAGAGMETVFAAPPSRYASTSGELRLSRSWVEGSRVHRVHVSVRARDQARLYGNAEAVALPRRSIDTRRPVDEPAFDFQPRTPDDVRQVTLGLAYEGRWNGRGSVNIGVQKTDYRKTVRPPDRAGIDARERPWLVNLMASLDLTKNVAAYAGVTRGLEESDVAPDIAVNRNAAPPALRTRQIDGGLRIALGKTLQAAIGLFDVRKPYFNLDGADIYRRLGEVRHRGVEGSLSGTASPALSIVAGAVLLDPRVGGALVEDGTIGARPVGVTRSRIVLALDLHPPGWNGSSLDLQVTRHGGSFADQANIVRLPSRPVVALGARHRLHLAGRDVIARVQVNNLFDTYRWVANASEGLYFNTGRYVSVSLAADLSV</sequence>
<evidence type="ECO:0000256" key="1">
    <source>
        <dbReference type="ARBA" id="ARBA00004571"/>
    </source>
</evidence>
<dbReference type="SUPFAM" id="SSF56935">
    <property type="entry name" value="Porins"/>
    <property type="match status" value="1"/>
</dbReference>
<evidence type="ECO:0000259" key="8">
    <source>
        <dbReference type="Pfam" id="PF00593"/>
    </source>
</evidence>
<evidence type="ECO:0000256" key="7">
    <source>
        <dbReference type="ARBA" id="ARBA00023237"/>
    </source>
</evidence>
<organism evidence="9 10">
    <name type="scientific">Sphingomonas longa</name>
    <dbReference type="NCBI Taxonomy" id="2778730"/>
    <lineage>
        <taxon>Bacteria</taxon>
        <taxon>Pseudomonadati</taxon>
        <taxon>Pseudomonadota</taxon>
        <taxon>Alphaproteobacteria</taxon>
        <taxon>Sphingomonadales</taxon>
        <taxon>Sphingomonadaceae</taxon>
        <taxon>Sphingomonas</taxon>
    </lineage>
</organism>
<dbReference type="Proteomes" id="UP000763641">
    <property type="component" value="Unassembled WGS sequence"/>
</dbReference>
<feature type="domain" description="TonB-dependent receptor-like beta-barrel" evidence="8">
    <location>
        <begin position="205"/>
        <end position="608"/>
    </location>
</feature>
<dbReference type="InterPro" id="IPR039426">
    <property type="entry name" value="TonB-dep_rcpt-like"/>
</dbReference>
<keyword evidence="6" id="KW-0472">Membrane</keyword>